<dbReference type="InterPro" id="IPR033949">
    <property type="entry name" value="CobQ_GATase1"/>
</dbReference>
<dbReference type="EC" id="6.3.5.13" evidence="2"/>
<dbReference type="GO" id="GO:0004359">
    <property type="term" value="F:glutaminase activity"/>
    <property type="evidence" value="ECO:0007669"/>
    <property type="project" value="UniProtKB-UniRule"/>
</dbReference>
<dbReference type="InterPro" id="IPR029062">
    <property type="entry name" value="Class_I_gatase-like"/>
</dbReference>
<evidence type="ECO:0000313" key="4">
    <source>
        <dbReference type="EMBL" id="APT89841.1"/>
    </source>
</evidence>
<comment type="function">
    <text evidence="2">The lipid II isoglutaminyl synthase complex catalyzes the formation of alpha-D-isoglutamine in the cell wall lipid II stem peptide. The GatD subunit catalyzes the hydrolysis of glutamine to glutamate and ammonia. The resulting ammonia molecule is channeled to the active site of MurT.</text>
</comment>
<dbReference type="GO" id="GO:0140282">
    <property type="term" value="F:carbon-nitrogen ligase activity on lipid II"/>
    <property type="evidence" value="ECO:0007669"/>
    <property type="project" value="UniProtKB-UniRule"/>
</dbReference>
<comment type="catalytic activity">
    <reaction evidence="2">
        <text>L-glutamine + H2O = L-glutamate + NH4(+)</text>
        <dbReference type="Rhea" id="RHEA:15889"/>
        <dbReference type="ChEBI" id="CHEBI:15377"/>
        <dbReference type="ChEBI" id="CHEBI:28938"/>
        <dbReference type="ChEBI" id="CHEBI:29985"/>
        <dbReference type="ChEBI" id="CHEBI:58359"/>
        <dbReference type="EC" id="3.5.1.2"/>
    </reaction>
</comment>
<dbReference type="GO" id="GO:0009252">
    <property type="term" value="P:peptidoglycan biosynthetic process"/>
    <property type="evidence" value="ECO:0007669"/>
    <property type="project" value="UniProtKB-UniRule"/>
</dbReference>
<accession>A0A1L7CVL3</accession>
<dbReference type="EMBL" id="CP009248">
    <property type="protein sequence ID" value="APT89841.1"/>
    <property type="molecule type" value="Genomic_DNA"/>
</dbReference>
<dbReference type="OrthoDB" id="9782045at2"/>
<feature type="active site" description="Nucleophile" evidence="2">
    <location>
        <position position="93"/>
    </location>
</feature>
<evidence type="ECO:0000259" key="3">
    <source>
        <dbReference type="Pfam" id="PF07685"/>
    </source>
</evidence>
<dbReference type="GO" id="GO:0071555">
    <property type="term" value="P:cell wall organization"/>
    <property type="evidence" value="ECO:0007669"/>
    <property type="project" value="UniProtKB-KW"/>
</dbReference>
<dbReference type="UniPathway" id="UPA00219"/>
<evidence type="ECO:0000256" key="1">
    <source>
        <dbReference type="ARBA" id="ARBA00022962"/>
    </source>
</evidence>
<keyword evidence="5" id="KW-1185">Reference proteome</keyword>
<dbReference type="Proteomes" id="UP000185469">
    <property type="component" value="Chromosome"/>
</dbReference>
<dbReference type="EC" id="3.5.1.2" evidence="2"/>
<dbReference type="InterPro" id="IPR011698">
    <property type="entry name" value="GATase_3"/>
</dbReference>
<feature type="binding site" evidence="2">
    <location>
        <position position="126"/>
    </location>
    <ligand>
        <name>substrate</name>
    </ligand>
</feature>
<comment type="subunit">
    <text evidence="2">Forms a heterodimer with MurT.</text>
</comment>
<keyword evidence="2" id="KW-0133">Cell shape</keyword>
<dbReference type="RefSeq" id="WP_075691032.1">
    <property type="nucleotide sequence ID" value="NZ_CP009248.1"/>
</dbReference>
<keyword evidence="2" id="KW-0378">Hydrolase</keyword>
<comment type="pathway">
    <text evidence="2">Cell wall biogenesis; peptidoglycan biosynthesis.</text>
</comment>
<reference evidence="4 5" key="1">
    <citation type="submission" date="2014-08" db="EMBL/GenBank/DDBJ databases">
        <title>Complete genome sequence of Corynebacterium sphenisci CECT 5990(T) (=DSM 44792(T)), isolated from healthy wild penguins.</title>
        <authorList>
            <person name="Ruckert C."/>
            <person name="Albersmeier A."/>
            <person name="Winkler A."/>
            <person name="Kalinowski J."/>
        </authorList>
    </citation>
    <scope>NUCLEOTIDE SEQUENCE [LARGE SCALE GENOMIC DNA]</scope>
    <source>
        <strain evidence="4 5">DSM 44792</strain>
    </source>
</reference>
<protein>
    <recommendedName>
        <fullName evidence="2">Lipid II isoglutaminyl synthase (glutamine-hydrolyzing) subunit GatD</fullName>
        <ecNumber evidence="2">6.3.5.13</ecNumber>
    </recommendedName>
    <alternativeName>
        <fullName evidence="2">Lipid II isoglutaminyl synthase glutaminase subunit</fullName>
        <ecNumber evidence="2">3.5.1.2</ecNumber>
    </alternativeName>
</protein>
<proteinExistence type="inferred from homology"/>
<organism evidence="4 5">
    <name type="scientific">Corynebacterium sphenisci DSM 44792</name>
    <dbReference type="NCBI Taxonomy" id="1437874"/>
    <lineage>
        <taxon>Bacteria</taxon>
        <taxon>Bacillati</taxon>
        <taxon>Actinomycetota</taxon>
        <taxon>Actinomycetes</taxon>
        <taxon>Mycobacteriales</taxon>
        <taxon>Corynebacteriaceae</taxon>
        <taxon>Corynebacterium</taxon>
    </lineage>
</organism>
<dbReference type="PROSITE" id="PS51274">
    <property type="entry name" value="GATASE_COBBQ"/>
    <property type="match status" value="1"/>
</dbReference>
<keyword evidence="2" id="KW-0436">Ligase</keyword>
<dbReference type="HAMAP" id="MF_02213">
    <property type="entry name" value="Lipid_II_synth_GatD"/>
    <property type="match status" value="1"/>
</dbReference>
<dbReference type="CDD" id="cd01750">
    <property type="entry name" value="GATase1_CobQ"/>
    <property type="match status" value="1"/>
</dbReference>
<comment type="catalytic activity">
    <reaction evidence="2">
        <text>beta-D-GlcNAc-(1-&gt;4)-Mur2Ac(oyl-L-Ala-gamma-D-Glu-L-Lys-D-Ala-D-Ala)-di-trans,octa-cis-undecaprenyl diphosphate + L-glutamine + ATP + H2O = beta-D-GlcNAc-(1-&gt;4)-Mur2Ac(oyl-L-Ala-D-isoglutaminyl-L-Lys-D-Ala-D-Ala)-di-trans,octa-cis-undecaprenyl diphosphate + L-glutamate + ADP + phosphate + H(+)</text>
        <dbReference type="Rhea" id="RHEA:57928"/>
        <dbReference type="ChEBI" id="CHEBI:15377"/>
        <dbReference type="ChEBI" id="CHEBI:15378"/>
        <dbReference type="ChEBI" id="CHEBI:29985"/>
        <dbReference type="ChEBI" id="CHEBI:30616"/>
        <dbReference type="ChEBI" id="CHEBI:43474"/>
        <dbReference type="ChEBI" id="CHEBI:58359"/>
        <dbReference type="ChEBI" id="CHEBI:60033"/>
        <dbReference type="ChEBI" id="CHEBI:62233"/>
        <dbReference type="ChEBI" id="CHEBI:456216"/>
        <dbReference type="EC" id="6.3.5.13"/>
    </reaction>
</comment>
<dbReference type="KEGG" id="csph:CSPHI_00605"/>
<dbReference type="AlphaFoldDB" id="A0A1L7CVL3"/>
<gene>
    <name evidence="2" type="primary">gatD</name>
    <name evidence="4" type="ORF">CSPHI_00605</name>
</gene>
<dbReference type="GO" id="GO:0009236">
    <property type="term" value="P:cobalamin biosynthetic process"/>
    <property type="evidence" value="ECO:0007669"/>
    <property type="project" value="InterPro"/>
</dbReference>
<keyword evidence="2" id="KW-0961">Cell wall biogenesis/degradation</keyword>
<dbReference type="InterPro" id="IPR043702">
    <property type="entry name" value="Lipid_II_synth_GatD"/>
</dbReference>
<evidence type="ECO:0000313" key="5">
    <source>
        <dbReference type="Proteomes" id="UP000185469"/>
    </source>
</evidence>
<keyword evidence="1 2" id="KW-0315">Glutamine amidotransferase</keyword>
<dbReference type="Gene3D" id="3.40.50.880">
    <property type="match status" value="1"/>
</dbReference>
<feature type="domain" description="CobB/CobQ-like glutamine amidotransferase" evidence="3">
    <location>
        <begin position="6"/>
        <end position="204"/>
    </location>
</feature>
<sequence length="250" mass="25847">MSDTLTIGLVLPDVLGTYGDDGNALVLRQRARMRGLAAEIRPLHLGEPVPESLDLYCIGGGEDVAQKLAVRHLAADGGLARAVAAGRPVLAICAGFQILGESFHAGGERVAGLGLVDAVTEPRASRSIGELVSTPLVADLAEPLTGFENHLGGTTLGADAAPLGRVTRGAGNPGAAVAPGEARDGAVQGSVICTYMHGPALARNPELADLLLTRALGRAPGSLPPLELPVIDRLRSERIHSRPRPDSERR</sequence>
<dbReference type="GO" id="GO:0008360">
    <property type="term" value="P:regulation of cell shape"/>
    <property type="evidence" value="ECO:0007669"/>
    <property type="project" value="UniProtKB-KW"/>
</dbReference>
<keyword evidence="2" id="KW-0573">Peptidoglycan synthesis</keyword>
<dbReference type="PANTHER" id="PTHR21343:SF9">
    <property type="entry name" value="LIPID II ISOGLUTAMINYL SYNTHASE (GLUTAMINE-HYDROLYZING) SUBUNIT GATD"/>
    <property type="match status" value="1"/>
</dbReference>
<keyword evidence="4" id="KW-0808">Transferase</keyword>
<dbReference type="Pfam" id="PF07685">
    <property type="entry name" value="GATase_3"/>
    <property type="match status" value="1"/>
</dbReference>
<comment type="similarity">
    <text evidence="2">Belongs to the CobB/CobQ family. GatD subfamily.</text>
</comment>
<evidence type="ECO:0000256" key="2">
    <source>
        <dbReference type="HAMAP-Rule" id="MF_02213"/>
    </source>
</evidence>
<dbReference type="SUPFAM" id="SSF52317">
    <property type="entry name" value="Class I glutamine amidotransferase-like"/>
    <property type="match status" value="1"/>
</dbReference>
<name>A0A1L7CVL3_9CORY</name>
<feature type="active site" evidence="2">
    <location>
        <position position="197"/>
    </location>
</feature>
<dbReference type="PANTHER" id="PTHR21343">
    <property type="entry name" value="DETHIOBIOTIN SYNTHETASE"/>
    <property type="match status" value="1"/>
</dbReference>
<dbReference type="STRING" id="1437874.CSPHI_00605"/>
<dbReference type="GO" id="GO:0016740">
    <property type="term" value="F:transferase activity"/>
    <property type="evidence" value="ECO:0007669"/>
    <property type="project" value="UniProtKB-KW"/>
</dbReference>